<dbReference type="AlphaFoldDB" id="A0A5M3ZDG5"/>
<keyword evidence="3" id="KW-1185">Reference proteome</keyword>
<feature type="region of interest" description="Disordered" evidence="1">
    <location>
        <begin position="14"/>
        <end position="85"/>
    </location>
</feature>
<evidence type="ECO:0000313" key="3">
    <source>
        <dbReference type="Proteomes" id="UP000452235"/>
    </source>
</evidence>
<organism evidence="2 3">
    <name type="scientific">Aspergillus terreus</name>
    <dbReference type="NCBI Taxonomy" id="33178"/>
    <lineage>
        <taxon>Eukaryota</taxon>
        <taxon>Fungi</taxon>
        <taxon>Dikarya</taxon>
        <taxon>Ascomycota</taxon>
        <taxon>Pezizomycotina</taxon>
        <taxon>Eurotiomycetes</taxon>
        <taxon>Eurotiomycetidae</taxon>
        <taxon>Eurotiales</taxon>
        <taxon>Aspergillaceae</taxon>
        <taxon>Aspergillus</taxon>
        <taxon>Aspergillus subgen. Circumdati</taxon>
    </lineage>
</organism>
<protein>
    <submittedName>
        <fullName evidence="2">Uncharacterized protein</fullName>
    </submittedName>
</protein>
<name>A0A5M3ZDG5_ASPTE</name>
<evidence type="ECO:0000256" key="1">
    <source>
        <dbReference type="SAM" id="MobiDB-lite"/>
    </source>
</evidence>
<reference evidence="2 3" key="1">
    <citation type="submission" date="2020-01" db="EMBL/GenBank/DDBJ databases">
        <title>Aspergillus terreus IFO 6365 whole genome shotgun sequence.</title>
        <authorList>
            <person name="Kanamasa S."/>
            <person name="Takahashi H."/>
        </authorList>
    </citation>
    <scope>NUCLEOTIDE SEQUENCE [LARGE SCALE GENOMIC DNA]</scope>
    <source>
        <strain evidence="2 3">IFO 6365</strain>
    </source>
</reference>
<proteinExistence type="predicted"/>
<accession>A0A5M3ZDG5</accession>
<sequence>MNCLTTFLSYIFPRHSPPTTHTSDTHPYKPFPEDNSPEKADPPIPLLSLLHPRPKKHKRVRFGPTADIPNRRLSSSSASSLDTNDSNIILPHRRNIRRRSIMKQPTALDQEMVFWNTCRMVAVAEQRLEMSYHYIMRGGGDLEAVLVEEEYIAEGGWAAAEVEEEAGSSEDVIVLW</sequence>
<dbReference type="OrthoDB" id="4491424at2759"/>
<comment type="caution">
    <text evidence="2">The sequence shown here is derived from an EMBL/GenBank/DDBJ whole genome shotgun (WGS) entry which is preliminary data.</text>
</comment>
<dbReference type="VEuPathDB" id="FungiDB:ATEG_10173"/>
<feature type="compositionally biased region" description="Basic residues" evidence="1">
    <location>
        <begin position="52"/>
        <end position="61"/>
    </location>
</feature>
<gene>
    <name evidence="2" type="ORF">ATEIFO6365_0015020300</name>
</gene>
<evidence type="ECO:0000313" key="2">
    <source>
        <dbReference type="EMBL" id="GFF21631.1"/>
    </source>
</evidence>
<dbReference type="EMBL" id="BLJY01000015">
    <property type="protein sequence ID" value="GFF21631.1"/>
    <property type="molecule type" value="Genomic_DNA"/>
</dbReference>
<dbReference type="Proteomes" id="UP000452235">
    <property type="component" value="Unassembled WGS sequence"/>
</dbReference>